<dbReference type="SUPFAM" id="SSF52096">
    <property type="entry name" value="ClpP/crotonase"/>
    <property type="match status" value="1"/>
</dbReference>
<dbReference type="AlphaFoldDB" id="A0A5C8PNS4"/>
<reference evidence="1 2" key="1">
    <citation type="submission" date="2019-06" db="EMBL/GenBank/DDBJ databases">
        <title>New taxonomy in bacterial strain CC-CFT640, isolated from vineyard.</title>
        <authorList>
            <person name="Lin S.-Y."/>
            <person name="Tsai C.-F."/>
            <person name="Young C.-C."/>
        </authorList>
    </citation>
    <scope>NUCLEOTIDE SEQUENCE [LARGE SCALE GENOMIC DNA]</scope>
    <source>
        <strain evidence="1 2">CC-CFT640</strain>
    </source>
</reference>
<gene>
    <name evidence="1" type="ORF">FHP25_13970</name>
</gene>
<name>A0A5C8PNS4_9HYPH</name>
<keyword evidence="2" id="KW-1185">Reference proteome</keyword>
<dbReference type="CDD" id="cd06558">
    <property type="entry name" value="crotonase-like"/>
    <property type="match status" value="1"/>
</dbReference>
<dbReference type="GO" id="GO:0006635">
    <property type="term" value="P:fatty acid beta-oxidation"/>
    <property type="evidence" value="ECO:0007669"/>
    <property type="project" value="TreeGrafter"/>
</dbReference>
<dbReference type="InterPro" id="IPR001753">
    <property type="entry name" value="Enoyl-CoA_hydra/iso"/>
</dbReference>
<dbReference type="RefSeq" id="WP_147847562.1">
    <property type="nucleotide sequence ID" value="NZ_VDUZ01000014.1"/>
</dbReference>
<organism evidence="1 2">
    <name type="scientific">Vineibacter terrae</name>
    <dbReference type="NCBI Taxonomy" id="2586908"/>
    <lineage>
        <taxon>Bacteria</taxon>
        <taxon>Pseudomonadati</taxon>
        <taxon>Pseudomonadota</taxon>
        <taxon>Alphaproteobacteria</taxon>
        <taxon>Hyphomicrobiales</taxon>
        <taxon>Vineibacter</taxon>
    </lineage>
</organism>
<dbReference type="Pfam" id="PF00378">
    <property type="entry name" value="ECH_1"/>
    <property type="match status" value="1"/>
</dbReference>
<protein>
    <submittedName>
        <fullName evidence="1">Enoyl-CoA hydratase/isomerase family protein</fullName>
    </submittedName>
</protein>
<dbReference type="OrthoDB" id="9795613at2"/>
<accession>A0A5C8PNS4</accession>
<proteinExistence type="predicted"/>
<evidence type="ECO:0000313" key="2">
    <source>
        <dbReference type="Proteomes" id="UP000321638"/>
    </source>
</evidence>
<dbReference type="Proteomes" id="UP000321638">
    <property type="component" value="Unassembled WGS sequence"/>
</dbReference>
<comment type="caution">
    <text evidence="1">The sequence shown here is derived from an EMBL/GenBank/DDBJ whole genome shotgun (WGS) entry which is preliminary data.</text>
</comment>
<sequence length="245" mass="26071">MSTSVTYSIREIGGVTAGEFHLTSASGVNPLSSTVVRDIRERLRTLDNLDPPHVLLVTAAGRCFSAGADLKEFKDITEAGFRQYMADILAMYAEMAEVRKPIISLVQADARGGGAAVALFSDFVIAADQARFALPESHRGLAGGGYLMPRLIGKQRAAEMVLLGRTYSAEDMLRLGLVNEVCPAAELEARVARLCAELGALSPGAFVVAKRSLAAGLFVGMREAMATHVDAQTEAFLRARATGLL</sequence>
<dbReference type="InterPro" id="IPR029045">
    <property type="entry name" value="ClpP/crotonase-like_dom_sf"/>
</dbReference>
<dbReference type="EMBL" id="VDUZ01000014">
    <property type="protein sequence ID" value="TXL75347.1"/>
    <property type="molecule type" value="Genomic_DNA"/>
</dbReference>
<dbReference type="PANTHER" id="PTHR11941">
    <property type="entry name" value="ENOYL-COA HYDRATASE-RELATED"/>
    <property type="match status" value="1"/>
</dbReference>
<dbReference type="GO" id="GO:0016853">
    <property type="term" value="F:isomerase activity"/>
    <property type="evidence" value="ECO:0007669"/>
    <property type="project" value="UniProtKB-KW"/>
</dbReference>
<dbReference type="PANTHER" id="PTHR11941:SF54">
    <property type="entry name" value="ENOYL-COA HYDRATASE, MITOCHONDRIAL"/>
    <property type="match status" value="1"/>
</dbReference>
<dbReference type="Gene3D" id="3.90.226.10">
    <property type="entry name" value="2-enoyl-CoA Hydratase, Chain A, domain 1"/>
    <property type="match status" value="1"/>
</dbReference>
<evidence type="ECO:0000313" key="1">
    <source>
        <dbReference type="EMBL" id="TXL75347.1"/>
    </source>
</evidence>
<keyword evidence="1" id="KW-0413">Isomerase</keyword>